<reference evidence="1" key="1">
    <citation type="journal article" date="2014" name="Front. Microbiol.">
        <title>High frequency of phylogenetically diverse reductive dehalogenase-homologous genes in deep subseafloor sedimentary metagenomes.</title>
        <authorList>
            <person name="Kawai M."/>
            <person name="Futagami T."/>
            <person name="Toyoda A."/>
            <person name="Takaki Y."/>
            <person name="Nishi S."/>
            <person name="Hori S."/>
            <person name="Arai W."/>
            <person name="Tsubouchi T."/>
            <person name="Morono Y."/>
            <person name="Uchiyama I."/>
            <person name="Ito T."/>
            <person name="Fujiyama A."/>
            <person name="Inagaki F."/>
            <person name="Takami H."/>
        </authorList>
    </citation>
    <scope>NUCLEOTIDE SEQUENCE</scope>
    <source>
        <strain evidence="1">Expedition CK06-06</strain>
    </source>
</reference>
<dbReference type="EMBL" id="BARW01025080">
    <property type="protein sequence ID" value="GAI99303.1"/>
    <property type="molecule type" value="Genomic_DNA"/>
</dbReference>
<accession>X1T269</accession>
<comment type="caution">
    <text evidence="1">The sequence shown here is derived from an EMBL/GenBank/DDBJ whole genome shotgun (WGS) entry which is preliminary data.</text>
</comment>
<sequence length="81" mass="8863">GFTGDLHEISLQSDDDTKTRWRIVLGNIDQNIPTDRQLATPVTMPWRKTVLPGGSSVLIEVRTTDGETSINVDGLITGSVR</sequence>
<feature type="non-terminal residue" evidence="1">
    <location>
        <position position="1"/>
    </location>
</feature>
<name>X1T269_9ZZZZ</name>
<organism evidence="1">
    <name type="scientific">marine sediment metagenome</name>
    <dbReference type="NCBI Taxonomy" id="412755"/>
    <lineage>
        <taxon>unclassified sequences</taxon>
        <taxon>metagenomes</taxon>
        <taxon>ecological metagenomes</taxon>
    </lineage>
</organism>
<dbReference type="AlphaFoldDB" id="X1T269"/>
<proteinExistence type="predicted"/>
<evidence type="ECO:0000313" key="1">
    <source>
        <dbReference type="EMBL" id="GAI99303.1"/>
    </source>
</evidence>
<gene>
    <name evidence="1" type="ORF">S12H4_41205</name>
</gene>
<protein>
    <submittedName>
        <fullName evidence="1">Uncharacterized protein</fullName>
    </submittedName>
</protein>